<evidence type="ECO:0000313" key="1">
    <source>
        <dbReference type="EMBL" id="TMM58437.1"/>
    </source>
</evidence>
<sequence>MKNSLGKRTKRNLGLETDSEKKIRIEENKKANQKTTEYFDAIWSKPEIKRVHNISTNQFKTLLWKVGKDYFKTLNRSFVVDNENKNFLDLIAKYFTGDRAFETETKGELRKGLMIYGPCGTGKSSVFDIIRKICLEYNLMQFWFSNVSVHDVITEFNKHGETVVDKYSRGTVHFDDLGTEKMVQLWGVKENLFTRLLQIRYNNFKERGTKTFVTTNHSIQDFKKIYGIQVYDRIFEMFNFIELGGKSRRF</sequence>
<keyword evidence="2" id="KW-1185">Reference proteome</keyword>
<name>A0A5S3PYQ2_9FLAO</name>
<reference evidence="1 2" key="1">
    <citation type="submission" date="2019-05" db="EMBL/GenBank/DDBJ databases">
        <authorList>
            <person name="Zhang J.-Y."/>
            <person name="Feg X."/>
            <person name="Du Z.-J."/>
        </authorList>
    </citation>
    <scope>NUCLEOTIDE SEQUENCE [LARGE SCALE GENOMIC DNA]</scope>
    <source>
        <strain evidence="1 2">RZ26</strain>
    </source>
</reference>
<dbReference type="AlphaFoldDB" id="A0A5S3PYQ2"/>
<gene>
    <name evidence="1" type="ORF">FEE95_03125</name>
</gene>
<evidence type="ECO:0000313" key="2">
    <source>
        <dbReference type="Proteomes" id="UP000310314"/>
    </source>
</evidence>
<dbReference type="InterPro" id="IPR027417">
    <property type="entry name" value="P-loop_NTPase"/>
</dbReference>
<protein>
    <submittedName>
        <fullName evidence="1">Uncharacterized protein</fullName>
    </submittedName>
</protein>
<dbReference type="EMBL" id="VATY01000001">
    <property type="protein sequence ID" value="TMM58437.1"/>
    <property type="molecule type" value="Genomic_DNA"/>
</dbReference>
<organism evidence="1 2">
    <name type="scientific">Maribacter algarum</name>
    <name type="common">ex Zhang et al. 2020</name>
    <dbReference type="NCBI Taxonomy" id="2578118"/>
    <lineage>
        <taxon>Bacteria</taxon>
        <taxon>Pseudomonadati</taxon>
        <taxon>Bacteroidota</taxon>
        <taxon>Flavobacteriia</taxon>
        <taxon>Flavobacteriales</taxon>
        <taxon>Flavobacteriaceae</taxon>
        <taxon>Maribacter</taxon>
    </lineage>
</organism>
<dbReference type="OrthoDB" id="835620at2"/>
<dbReference type="Gene3D" id="3.40.50.300">
    <property type="entry name" value="P-loop containing nucleotide triphosphate hydrolases"/>
    <property type="match status" value="1"/>
</dbReference>
<dbReference type="RefSeq" id="WP_138656370.1">
    <property type="nucleotide sequence ID" value="NZ_VATY01000001.1"/>
</dbReference>
<dbReference type="Proteomes" id="UP000310314">
    <property type="component" value="Unassembled WGS sequence"/>
</dbReference>
<accession>A0A5S3PYQ2</accession>
<proteinExistence type="predicted"/>
<dbReference type="SUPFAM" id="SSF52540">
    <property type="entry name" value="P-loop containing nucleoside triphosphate hydrolases"/>
    <property type="match status" value="1"/>
</dbReference>
<comment type="caution">
    <text evidence="1">The sequence shown here is derived from an EMBL/GenBank/DDBJ whole genome shotgun (WGS) entry which is preliminary data.</text>
</comment>